<dbReference type="Pfam" id="PF11848">
    <property type="entry name" value="DUF3368"/>
    <property type="match status" value="1"/>
</dbReference>
<dbReference type="InterPro" id="IPR021799">
    <property type="entry name" value="PIN-like_prokaryotic"/>
</dbReference>
<evidence type="ECO:0000313" key="1">
    <source>
        <dbReference type="EMBL" id="PZN81296.1"/>
    </source>
</evidence>
<evidence type="ECO:0000313" key="2">
    <source>
        <dbReference type="Proteomes" id="UP000249396"/>
    </source>
</evidence>
<gene>
    <name evidence="1" type="ORF">DM484_08745</name>
</gene>
<accession>A0A2W4REP2</accession>
<name>A0A2W4REP2_9GAMM</name>
<sequence>MIERAVVNSGPLVALSIIGQLDLLPTLYAECWVPQTVFNEVAVAGIGKPGAKSLQAADWQARVRTVPIPDPLLVMELDAGEAEVITLARQLSPCMAIIDERRGRRIAQQVYGLPVKGTAGLLVEAHRRGLIAGVKLYLLELRTAGYFIADSVIDAACKAVGEY</sequence>
<reference evidence="1 2" key="1">
    <citation type="journal article" date="2018" name="Aquat. Microb. Ecol.">
        <title>Gammaproteobacterial methanotrophs dominate.</title>
        <authorList>
            <person name="Rissanen A.J."/>
            <person name="Saarenheimo J."/>
            <person name="Tiirola M."/>
            <person name="Peura S."/>
            <person name="Aalto S.L."/>
            <person name="Karvinen A."/>
            <person name="Nykanen H."/>
        </authorList>
    </citation>
    <scope>NUCLEOTIDE SEQUENCE [LARGE SCALE GENOMIC DNA]</scope>
    <source>
        <strain evidence="1">AMbin10</strain>
    </source>
</reference>
<protein>
    <submittedName>
        <fullName evidence="1">DUF3368 domain-containing protein</fullName>
    </submittedName>
</protein>
<dbReference type="PANTHER" id="PTHR39550">
    <property type="entry name" value="SLL0658 PROTEIN"/>
    <property type="match status" value="1"/>
</dbReference>
<dbReference type="PANTHER" id="PTHR39550:SF1">
    <property type="entry name" value="SLL0658 PROTEIN"/>
    <property type="match status" value="1"/>
</dbReference>
<dbReference type="Proteomes" id="UP000249396">
    <property type="component" value="Unassembled WGS sequence"/>
</dbReference>
<dbReference type="AlphaFoldDB" id="A0A2W4REP2"/>
<proteinExistence type="predicted"/>
<comment type="caution">
    <text evidence="1">The sequence shown here is derived from an EMBL/GenBank/DDBJ whole genome shotgun (WGS) entry which is preliminary data.</text>
</comment>
<dbReference type="EMBL" id="QJPH01000271">
    <property type="protein sequence ID" value="PZN81296.1"/>
    <property type="molecule type" value="Genomic_DNA"/>
</dbReference>
<organism evidence="1 2">
    <name type="scientific">Candidatus Methylumidiphilus alinenensis</name>
    <dbReference type="NCBI Taxonomy" id="2202197"/>
    <lineage>
        <taxon>Bacteria</taxon>
        <taxon>Pseudomonadati</taxon>
        <taxon>Pseudomonadota</taxon>
        <taxon>Gammaproteobacteria</taxon>
        <taxon>Methylococcales</taxon>
        <taxon>Candidatus Methylumidiphilus</taxon>
    </lineage>
</organism>